<dbReference type="InterPro" id="IPR052340">
    <property type="entry name" value="RNase_Y/CdgJ"/>
</dbReference>
<name>A0ABT2AAD9_9BURK</name>
<evidence type="ECO:0000313" key="3">
    <source>
        <dbReference type="Proteomes" id="UP001205560"/>
    </source>
</evidence>
<dbReference type="InterPro" id="IPR013976">
    <property type="entry name" value="HDOD"/>
</dbReference>
<gene>
    <name evidence="2" type="ORF">NX782_17990</name>
</gene>
<comment type="caution">
    <text evidence="2">The sequence shown here is derived from an EMBL/GenBank/DDBJ whole genome shotgun (WGS) entry which is preliminary data.</text>
</comment>
<dbReference type="RefSeq" id="WP_258846860.1">
    <property type="nucleotide sequence ID" value="NZ_JANUGX010000023.1"/>
</dbReference>
<dbReference type="PANTHER" id="PTHR33525">
    <property type="match status" value="1"/>
</dbReference>
<dbReference type="Pfam" id="PF08668">
    <property type="entry name" value="HDOD"/>
    <property type="match status" value="1"/>
</dbReference>
<dbReference type="PANTHER" id="PTHR33525:SF3">
    <property type="entry name" value="RIBONUCLEASE Y"/>
    <property type="match status" value="1"/>
</dbReference>
<feature type="domain" description="HDOD" evidence="1">
    <location>
        <begin position="34"/>
        <end position="230"/>
    </location>
</feature>
<accession>A0ABT2AAD9</accession>
<keyword evidence="3" id="KW-1185">Reference proteome</keyword>
<dbReference type="SUPFAM" id="SSF109604">
    <property type="entry name" value="HD-domain/PDEase-like"/>
    <property type="match status" value="1"/>
</dbReference>
<dbReference type="EMBL" id="JANUGX010000023">
    <property type="protein sequence ID" value="MCS0591085.1"/>
    <property type="molecule type" value="Genomic_DNA"/>
</dbReference>
<proteinExistence type="predicted"/>
<dbReference type="Gene3D" id="3.30.450.40">
    <property type="match status" value="1"/>
</dbReference>
<dbReference type="SUPFAM" id="SSF55781">
    <property type="entry name" value="GAF domain-like"/>
    <property type="match status" value="1"/>
</dbReference>
<protein>
    <submittedName>
        <fullName evidence="2">HDOD domain-containing protein</fullName>
    </submittedName>
</protein>
<dbReference type="Gene3D" id="1.10.3210.10">
    <property type="entry name" value="Hypothetical protein af1432"/>
    <property type="match status" value="1"/>
</dbReference>
<evidence type="ECO:0000313" key="2">
    <source>
        <dbReference type="EMBL" id="MCS0591085.1"/>
    </source>
</evidence>
<reference evidence="2 3" key="1">
    <citation type="submission" date="2022-08" db="EMBL/GenBank/DDBJ databases">
        <title>Reclassification of Massilia species as members of the genera Telluria, Duganella, Pseudoduganella, Mokoshia gen. nov. and Zemynaea gen. nov. using orthogonal and non-orthogonal genome-based approaches.</title>
        <authorList>
            <person name="Bowman J.P."/>
        </authorList>
    </citation>
    <scope>NUCLEOTIDE SEQUENCE [LARGE SCALE GENOMIC DNA]</scope>
    <source>
        <strain evidence="2 3">LMG 28164</strain>
    </source>
</reference>
<sequence>MKAGSLPPLAPDEIPDGRRVRAALLNKVCGDEDMFALGSSVARVVQMASSDDEGTHALAYYVLSDVALTQRILRLANTVKYRTANGTAVTTISRAISLLGFDNVKTTALAMLLVDALASSEHAWSVRIELEASLCASLVGREMARHSFYQGAEEASIGALFKNLGPLLVASHAHERYREIGALVASGKHKLGQAAQMILGCSYDALSEAVLGEWKIPDVIMRAQRPLADGALKVAVNRGEWMRQVASFSLDVARLLARPGDPAGSQEAQALLARYGHALNIDGQQLDELFGAVAREMSGLLQSMNLEPAPRPPEGESDGLPNVLLLATLGAGEEEQGSYPSGKPKNARELLLAGVQDVTQMRASGTHKVNDVVLAVLETLYTAMGFRFATVVLKDVRSGQYRARVSFGADKAATQAGFAFPAAGASAAANRDLFFLAMANNADLMISDASSPKIRDLLPSWHRQLLPDAKSFIVLPLVVGQAQLGLFYADRTQTAPEGVPPDETSLIKALKGQVLAALAP</sequence>
<evidence type="ECO:0000259" key="1">
    <source>
        <dbReference type="PROSITE" id="PS51833"/>
    </source>
</evidence>
<dbReference type="Proteomes" id="UP001205560">
    <property type="component" value="Unassembled WGS sequence"/>
</dbReference>
<dbReference type="InterPro" id="IPR029016">
    <property type="entry name" value="GAF-like_dom_sf"/>
</dbReference>
<organism evidence="2 3">
    <name type="scientific">Massilia norwichensis</name>
    <dbReference type="NCBI Taxonomy" id="1442366"/>
    <lineage>
        <taxon>Bacteria</taxon>
        <taxon>Pseudomonadati</taxon>
        <taxon>Pseudomonadota</taxon>
        <taxon>Betaproteobacteria</taxon>
        <taxon>Burkholderiales</taxon>
        <taxon>Oxalobacteraceae</taxon>
        <taxon>Telluria group</taxon>
        <taxon>Massilia</taxon>
    </lineage>
</organism>
<dbReference type="PROSITE" id="PS51833">
    <property type="entry name" value="HDOD"/>
    <property type="match status" value="1"/>
</dbReference>